<reference evidence="2" key="2">
    <citation type="journal article" date="2021" name="Microbiol. Resour. Announc.">
        <title>Complete Genome Sequence of Polycladomyces abyssicola JIR-001T, Isolated from Hemipelagic Sediment in Deep Seawater.</title>
        <authorList>
            <person name="Tsubouchi T."/>
            <person name="Kaneko Y."/>
        </authorList>
    </citation>
    <scope>NUCLEOTIDE SEQUENCE</scope>
    <source>
        <strain evidence="2">JIR-001</strain>
    </source>
</reference>
<dbReference type="RefSeq" id="WP_246512149.1">
    <property type="nucleotide sequence ID" value="NZ_AP024601.1"/>
</dbReference>
<reference evidence="2" key="1">
    <citation type="journal article" date="2013" name="Int. J. Syst. Evol. Microbiol.">
        <title>Polycladomyces abyssicola gen. nov., sp. nov., a thermophilic filamentous bacterium isolated from hemipelagic sediment.</title>
        <authorList>
            <person name="Tsubouchi T."/>
            <person name="Shimane Y."/>
            <person name="Mori K."/>
            <person name="Usui K."/>
            <person name="Hiraki T."/>
            <person name="Tame A."/>
            <person name="Uematsu K."/>
            <person name="Maruyama T."/>
            <person name="Hatada Y."/>
        </authorList>
    </citation>
    <scope>NUCLEOTIDE SEQUENCE</scope>
    <source>
        <strain evidence="2">JIR-001</strain>
    </source>
</reference>
<dbReference type="PANTHER" id="PTHR48090:SF7">
    <property type="entry name" value="RFBJ PROTEIN"/>
    <property type="match status" value="1"/>
</dbReference>
<dbReference type="Gene3D" id="3.90.550.10">
    <property type="entry name" value="Spore Coat Polysaccharide Biosynthesis Protein SpsA, Chain A"/>
    <property type="match status" value="1"/>
</dbReference>
<proteinExistence type="predicted"/>
<dbReference type="AlphaFoldDB" id="A0A8D5UBW7"/>
<sequence length="242" mass="27678">MLLYVVIPAWNEEESVGTVIRKVPRHFRPDVEVKVLLVDDGSTDGTVEAAKGAGADEVLSFPQNRGLGAAVREGLKEAWRRGADVAVMIDADDEYPADEIPQVVAPILNGDADYVMGSRFKGTIRGMRMHRRLGNYVFTLLQSLLLGRWIYDGQSGFRAFSRDVLRDMEIIHDYNYAQVMTLNIVRQGYRMMEVPITYKVRETGESFIKGWTYLRRVIPAIWREMRRPVKQRKEGELGRDRV</sequence>
<dbReference type="CDD" id="cd04179">
    <property type="entry name" value="DPM_DPG-synthase_like"/>
    <property type="match status" value="1"/>
</dbReference>
<dbReference type="KEGG" id="pabs:JIR001_00530"/>
<dbReference type="Proteomes" id="UP000677436">
    <property type="component" value="Chromosome"/>
</dbReference>
<protein>
    <submittedName>
        <fullName evidence="2">Dolichol-phosphate mannose synthase</fullName>
    </submittedName>
</protein>
<dbReference type="Pfam" id="PF00535">
    <property type="entry name" value="Glycos_transf_2"/>
    <property type="match status" value="1"/>
</dbReference>
<dbReference type="InterPro" id="IPR050256">
    <property type="entry name" value="Glycosyltransferase_2"/>
</dbReference>
<dbReference type="PANTHER" id="PTHR48090">
    <property type="entry name" value="UNDECAPRENYL-PHOSPHATE 4-DEOXY-4-FORMAMIDO-L-ARABINOSE TRANSFERASE-RELATED"/>
    <property type="match status" value="1"/>
</dbReference>
<accession>A0A8D5UBW7</accession>
<keyword evidence="3" id="KW-1185">Reference proteome</keyword>
<organism evidence="2 3">
    <name type="scientific">Polycladomyces abyssicola</name>
    <dbReference type="NCBI Taxonomy" id="1125966"/>
    <lineage>
        <taxon>Bacteria</taxon>
        <taxon>Bacillati</taxon>
        <taxon>Bacillota</taxon>
        <taxon>Bacilli</taxon>
        <taxon>Bacillales</taxon>
        <taxon>Thermoactinomycetaceae</taxon>
        <taxon>Polycladomyces</taxon>
    </lineage>
</organism>
<dbReference type="InterPro" id="IPR029044">
    <property type="entry name" value="Nucleotide-diphossugar_trans"/>
</dbReference>
<evidence type="ECO:0000313" key="2">
    <source>
        <dbReference type="EMBL" id="BCU80270.1"/>
    </source>
</evidence>
<evidence type="ECO:0000259" key="1">
    <source>
        <dbReference type="Pfam" id="PF00535"/>
    </source>
</evidence>
<dbReference type="SUPFAM" id="SSF53448">
    <property type="entry name" value="Nucleotide-diphospho-sugar transferases"/>
    <property type="match status" value="1"/>
</dbReference>
<dbReference type="EMBL" id="AP024601">
    <property type="protein sequence ID" value="BCU80270.1"/>
    <property type="molecule type" value="Genomic_DNA"/>
</dbReference>
<evidence type="ECO:0000313" key="3">
    <source>
        <dbReference type="Proteomes" id="UP000677436"/>
    </source>
</evidence>
<feature type="domain" description="Glycosyltransferase 2-like" evidence="1">
    <location>
        <begin position="5"/>
        <end position="167"/>
    </location>
</feature>
<gene>
    <name evidence="2" type="ORF">JIR001_00530</name>
</gene>
<name>A0A8D5UBW7_9BACL</name>
<dbReference type="InterPro" id="IPR001173">
    <property type="entry name" value="Glyco_trans_2-like"/>
</dbReference>